<dbReference type="SUPFAM" id="SSF56954">
    <property type="entry name" value="Outer membrane efflux proteins (OEP)"/>
    <property type="match status" value="1"/>
</dbReference>
<dbReference type="Gene3D" id="1.20.1600.10">
    <property type="entry name" value="Outer membrane efflux proteins (OEP)"/>
    <property type="match status" value="1"/>
</dbReference>
<feature type="chain" id="PRO_5045929495" evidence="7">
    <location>
        <begin position="23"/>
        <end position="427"/>
    </location>
</feature>
<evidence type="ECO:0000256" key="5">
    <source>
        <dbReference type="ARBA" id="ARBA00023237"/>
    </source>
</evidence>
<feature type="signal peptide" evidence="7">
    <location>
        <begin position="1"/>
        <end position="22"/>
    </location>
</feature>
<evidence type="ECO:0000256" key="1">
    <source>
        <dbReference type="ARBA" id="ARBA00004442"/>
    </source>
</evidence>
<keyword evidence="4" id="KW-0472">Membrane</keyword>
<dbReference type="PANTHER" id="PTHR30026">
    <property type="entry name" value="OUTER MEMBRANE PROTEIN TOLC"/>
    <property type="match status" value="1"/>
</dbReference>
<evidence type="ECO:0000313" key="8">
    <source>
        <dbReference type="EMBL" id="MFD1383484.1"/>
    </source>
</evidence>
<proteinExistence type="predicted"/>
<comment type="subcellular location">
    <subcellularLocation>
        <location evidence="1">Cell outer membrane</location>
    </subcellularLocation>
</comment>
<protein>
    <submittedName>
        <fullName evidence="8">TolC family protein</fullName>
    </submittedName>
</protein>
<dbReference type="Proteomes" id="UP001597059">
    <property type="component" value="Unassembled WGS sequence"/>
</dbReference>
<keyword evidence="7" id="KW-0732">Signal</keyword>
<evidence type="ECO:0000256" key="2">
    <source>
        <dbReference type="ARBA" id="ARBA00022452"/>
    </source>
</evidence>
<gene>
    <name evidence="8" type="ORF">ACFQ45_08910</name>
</gene>
<keyword evidence="6" id="KW-0175">Coiled coil</keyword>
<keyword evidence="9" id="KW-1185">Reference proteome</keyword>
<dbReference type="PANTHER" id="PTHR30026:SF20">
    <property type="entry name" value="OUTER MEMBRANE PROTEIN TOLC"/>
    <property type="match status" value="1"/>
</dbReference>
<keyword evidence="3" id="KW-0812">Transmembrane</keyword>
<sequence length="427" mass="48773">MQGFYRSLVALGITSASTFATANQYPIGLEQVYQSALSGSNEYRAMQQESLSSEALLDAEQKYYLPKAALIGEWNRYYGEEELDPNTEDTLTLNIDMTLWGSGVSDRKDAARYNHMATDFQMEEMQLSIYQDVLRYLAKIERIRDYLDANEAIGTRLDRYVQRQRVASNAGSAPFSDLREAELEQSRYHDTVSRVRARIDQMFRALREETNYWPEDPNQVGLSDAVLTQLLAEDISAVDIDAITRNNYGLQGRQLQLDAQLSSAQAQRERFRVSLVNETQLEVMGDDNWDSGDVKSDSFVGIKATYDLFNYQNSKSQQSALYLYEAEKERFDRQMLDMSSRLNALQEEYREIQNNRDSLLGQIALNESLVEAQESELLIDKLDYVDIIKSLASLNQSYVTLLDYDLALTDAVVDTLELSSKRLTLSE</sequence>
<evidence type="ECO:0000256" key="3">
    <source>
        <dbReference type="ARBA" id="ARBA00022692"/>
    </source>
</evidence>
<accession>A0ABW4AZS7</accession>
<keyword evidence="5" id="KW-0998">Cell outer membrane</keyword>
<dbReference type="EMBL" id="JBHTMN010000010">
    <property type="protein sequence ID" value="MFD1383484.1"/>
    <property type="molecule type" value="Genomic_DNA"/>
</dbReference>
<dbReference type="RefSeq" id="WP_377366802.1">
    <property type="nucleotide sequence ID" value="NZ_JBHTMN010000010.1"/>
</dbReference>
<name>A0ABW4AZS7_9GAMM</name>
<evidence type="ECO:0000256" key="4">
    <source>
        <dbReference type="ARBA" id="ARBA00023136"/>
    </source>
</evidence>
<keyword evidence="2" id="KW-1134">Transmembrane beta strand</keyword>
<organism evidence="8 9">
    <name type="scientific">Rhodanobacter aciditrophus</name>
    <dbReference type="NCBI Taxonomy" id="1623218"/>
    <lineage>
        <taxon>Bacteria</taxon>
        <taxon>Pseudomonadati</taxon>
        <taxon>Pseudomonadota</taxon>
        <taxon>Gammaproteobacteria</taxon>
        <taxon>Lysobacterales</taxon>
        <taxon>Rhodanobacteraceae</taxon>
        <taxon>Rhodanobacter</taxon>
    </lineage>
</organism>
<feature type="coiled-coil region" evidence="6">
    <location>
        <begin position="328"/>
        <end position="362"/>
    </location>
</feature>
<dbReference type="InterPro" id="IPR051906">
    <property type="entry name" value="TolC-like"/>
</dbReference>
<evidence type="ECO:0000256" key="6">
    <source>
        <dbReference type="SAM" id="Coils"/>
    </source>
</evidence>
<evidence type="ECO:0000256" key="7">
    <source>
        <dbReference type="SAM" id="SignalP"/>
    </source>
</evidence>
<comment type="caution">
    <text evidence="8">The sequence shown here is derived from an EMBL/GenBank/DDBJ whole genome shotgun (WGS) entry which is preliminary data.</text>
</comment>
<reference evidence="9" key="1">
    <citation type="journal article" date="2019" name="Int. J. Syst. Evol. Microbiol.">
        <title>The Global Catalogue of Microorganisms (GCM) 10K type strain sequencing project: providing services to taxonomists for standard genome sequencing and annotation.</title>
        <authorList>
            <consortium name="The Broad Institute Genomics Platform"/>
            <consortium name="The Broad Institute Genome Sequencing Center for Infectious Disease"/>
            <person name="Wu L."/>
            <person name="Ma J."/>
        </authorList>
    </citation>
    <scope>NUCLEOTIDE SEQUENCE [LARGE SCALE GENOMIC DNA]</scope>
    <source>
        <strain evidence="9">JCM 30774</strain>
    </source>
</reference>
<evidence type="ECO:0000313" key="9">
    <source>
        <dbReference type="Proteomes" id="UP001597059"/>
    </source>
</evidence>